<dbReference type="InterPro" id="IPR051156">
    <property type="entry name" value="Mito/Outer_Membr_Metalloprot"/>
</dbReference>
<evidence type="ECO:0000256" key="4">
    <source>
        <dbReference type="ARBA" id="ARBA00022833"/>
    </source>
</evidence>
<dbReference type="AlphaFoldDB" id="A0A2S5TBD3"/>
<feature type="domain" description="Peptidase M48" evidence="8">
    <location>
        <begin position="166"/>
        <end position="358"/>
    </location>
</feature>
<dbReference type="InterPro" id="IPR001915">
    <property type="entry name" value="Peptidase_M48"/>
</dbReference>
<reference evidence="9 10" key="1">
    <citation type="submission" date="2018-02" db="EMBL/GenBank/DDBJ databases">
        <title>Genome sequencing of Solimonas sp. HR-BB.</title>
        <authorList>
            <person name="Lee Y."/>
            <person name="Jeon C.O."/>
        </authorList>
    </citation>
    <scope>NUCLEOTIDE SEQUENCE [LARGE SCALE GENOMIC DNA]</scope>
    <source>
        <strain evidence="9 10">HR-BB</strain>
    </source>
</reference>
<evidence type="ECO:0000256" key="2">
    <source>
        <dbReference type="ARBA" id="ARBA00022723"/>
    </source>
</evidence>
<evidence type="ECO:0000256" key="7">
    <source>
        <dbReference type="SAM" id="Phobius"/>
    </source>
</evidence>
<dbReference type="CDD" id="cd07332">
    <property type="entry name" value="M48C_Oma1_like"/>
    <property type="match status" value="1"/>
</dbReference>
<evidence type="ECO:0000256" key="5">
    <source>
        <dbReference type="ARBA" id="ARBA00023049"/>
    </source>
</evidence>
<keyword evidence="1 6" id="KW-0645">Protease</keyword>
<keyword evidence="5 6" id="KW-0482">Metalloprotease</keyword>
<dbReference type="EMBL" id="PSNW01000013">
    <property type="protein sequence ID" value="PPE72314.1"/>
    <property type="molecule type" value="Genomic_DNA"/>
</dbReference>
<keyword evidence="7" id="KW-1133">Transmembrane helix</keyword>
<dbReference type="Proteomes" id="UP000238220">
    <property type="component" value="Unassembled WGS sequence"/>
</dbReference>
<evidence type="ECO:0000256" key="1">
    <source>
        <dbReference type="ARBA" id="ARBA00022670"/>
    </source>
</evidence>
<dbReference type="GO" id="GO:0046872">
    <property type="term" value="F:metal ion binding"/>
    <property type="evidence" value="ECO:0007669"/>
    <property type="project" value="UniProtKB-KW"/>
</dbReference>
<evidence type="ECO:0000256" key="3">
    <source>
        <dbReference type="ARBA" id="ARBA00022801"/>
    </source>
</evidence>
<evidence type="ECO:0000256" key="6">
    <source>
        <dbReference type="RuleBase" id="RU003983"/>
    </source>
</evidence>
<dbReference type="GO" id="GO:0016020">
    <property type="term" value="C:membrane"/>
    <property type="evidence" value="ECO:0007669"/>
    <property type="project" value="TreeGrafter"/>
</dbReference>
<proteinExistence type="inferred from homology"/>
<dbReference type="GO" id="GO:0051603">
    <property type="term" value="P:proteolysis involved in protein catabolic process"/>
    <property type="evidence" value="ECO:0007669"/>
    <property type="project" value="TreeGrafter"/>
</dbReference>
<comment type="cofactor">
    <cofactor evidence="6">
        <name>Zn(2+)</name>
        <dbReference type="ChEBI" id="CHEBI:29105"/>
    </cofactor>
    <text evidence="6">Binds 1 zinc ion per subunit.</text>
</comment>
<comment type="similarity">
    <text evidence="6">Belongs to the peptidase M48 family.</text>
</comment>
<dbReference type="OrthoDB" id="9810445at2"/>
<name>A0A2S5TBD3_9GAMM</name>
<gene>
    <name evidence="9" type="ORF">C3942_18540</name>
</gene>
<dbReference type="RefSeq" id="WP_104231863.1">
    <property type="nucleotide sequence ID" value="NZ_PSNW01000013.1"/>
</dbReference>
<dbReference type="Gene3D" id="3.30.2010.10">
    <property type="entry name" value="Metalloproteases ('zincins'), catalytic domain"/>
    <property type="match status" value="1"/>
</dbReference>
<dbReference type="PANTHER" id="PTHR22726">
    <property type="entry name" value="METALLOENDOPEPTIDASE OMA1"/>
    <property type="match status" value="1"/>
</dbReference>
<sequence length="400" mass="44027">MSSSRYSAHAFHDSLPNGRSSGELRVTAAGFQFRCAAGAVDIPFRGAELRLGGASDRLVFVSHPARPGWSVYTDDRGLIADPLLAQQPELQPALSGMRRKRAGGWLATLAIALLLLGLPLALLFNIDILAGMAAKRIPAEWEEGLGKRVFAQYEIGAQLVEDKAMAAQLKKLTDPLERQIEKPRYPFRFHIAKDSQINAFALPGGYVVINSELILRARTADELLGVVAHEMSHVTEQHGMRSVITSAGVLLIAQALLGDVAGLAATLASAAPLLLNQSYSRSFEKQADKRGVELLQRARIDPLGMVRFFELVQAEEKKRQEKIRKSTGDRTADVLEGASRFLSTHPQTQDRIEAIRKMAAKQPGPYVNLDADFLRLQEQVRTFVAQDNKEEEGKEDENQD</sequence>
<protein>
    <submittedName>
        <fullName evidence="9">Peptidase M48</fullName>
    </submittedName>
</protein>
<organism evidence="9 10">
    <name type="scientific">Solimonas fluminis</name>
    <dbReference type="NCBI Taxonomy" id="2086571"/>
    <lineage>
        <taxon>Bacteria</taxon>
        <taxon>Pseudomonadati</taxon>
        <taxon>Pseudomonadota</taxon>
        <taxon>Gammaproteobacteria</taxon>
        <taxon>Nevskiales</taxon>
        <taxon>Nevskiaceae</taxon>
        <taxon>Solimonas</taxon>
    </lineage>
</organism>
<dbReference type="GO" id="GO:0004222">
    <property type="term" value="F:metalloendopeptidase activity"/>
    <property type="evidence" value="ECO:0007669"/>
    <property type="project" value="InterPro"/>
</dbReference>
<evidence type="ECO:0000259" key="8">
    <source>
        <dbReference type="Pfam" id="PF01435"/>
    </source>
</evidence>
<keyword evidence="4 6" id="KW-0862">Zinc</keyword>
<evidence type="ECO:0000313" key="10">
    <source>
        <dbReference type="Proteomes" id="UP000238220"/>
    </source>
</evidence>
<keyword evidence="3 6" id="KW-0378">Hydrolase</keyword>
<comment type="caution">
    <text evidence="9">The sequence shown here is derived from an EMBL/GenBank/DDBJ whole genome shotgun (WGS) entry which is preliminary data.</text>
</comment>
<feature type="transmembrane region" description="Helical" evidence="7">
    <location>
        <begin position="105"/>
        <end position="126"/>
    </location>
</feature>
<dbReference type="Pfam" id="PF01435">
    <property type="entry name" value="Peptidase_M48"/>
    <property type="match status" value="1"/>
</dbReference>
<evidence type="ECO:0000313" key="9">
    <source>
        <dbReference type="EMBL" id="PPE72314.1"/>
    </source>
</evidence>
<accession>A0A2S5TBD3</accession>
<keyword evidence="10" id="KW-1185">Reference proteome</keyword>
<keyword evidence="2" id="KW-0479">Metal-binding</keyword>
<dbReference type="PANTHER" id="PTHR22726:SF1">
    <property type="entry name" value="METALLOENDOPEPTIDASE OMA1, MITOCHONDRIAL"/>
    <property type="match status" value="1"/>
</dbReference>
<keyword evidence="7" id="KW-0812">Transmembrane</keyword>
<keyword evidence="7" id="KW-0472">Membrane</keyword>